<evidence type="ECO:0000313" key="1">
    <source>
        <dbReference type="EMBL" id="KAL0930660.1"/>
    </source>
</evidence>
<organism evidence="1 2">
    <name type="scientific">Colletotrichum truncatum</name>
    <name type="common">Anthracnose fungus</name>
    <name type="synonym">Colletotrichum capsici</name>
    <dbReference type="NCBI Taxonomy" id="5467"/>
    <lineage>
        <taxon>Eukaryota</taxon>
        <taxon>Fungi</taxon>
        <taxon>Dikarya</taxon>
        <taxon>Ascomycota</taxon>
        <taxon>Pezizomycotina</taxon>
        <taxon>Sordariomycetes</taxon>
        <taxon>Hypocreomycetidae</taxon>
        <taxon>Glomerellales</taxon>
        <taxon>Glomerellaceae</taxon>
        <taxon>Colletotrichum</taxon>
        <taxon>Colletotrichum truncatum species complex</taxon>
    </lineage>
</organism>
<protein>
    <submittedName>
        <fullName evidence="1">Uncharacterized protein</fullName>
    </submittedName>
</protein>
<sequence>MHLSTIIAALAPASLISGYITIHSKQYCGESPRVEVTKWGGNLNSCYNMDGAAAIQFTEVGQPYSWVCNAYTSSNCQGKIVAFSSYTENSECNNSPIGWLYSYKCYIK</sequence>
<evidence type="ECO:0000313" key="2">
    <source>
        <dbReference type="Proteomes" id="UP000805649"/>
    </source>
</evidence>
<keyword evidence="2" id="KW-1185">Reference proteome</keyword>
<reference evidence="1 2" key="1">
    <citation type="journal article" date="2020" name="Phytopathology">
        <title>Genome Sequence Resources of Colletotrichum truncatum, C. plurivorum, C. musicola, and C. sojae: Four Species Pathogenic to Soybean (Glycine max).</title>
        <authorList>
            <person name="Rogerio F."/>
            <person name="Boufleur T.R."/>
            <person name="Ciampi-Guillardi M."/>
            <person name="Sukno S.A."/>
            <person name="Thon M.R."/>
            <person name="Massola Junior N.S."/>
            <person name="Baroncelli R."/>
        </authorList>
    </citation>
    <scope>NUCLEOTIDE SEQUENCE [LARGE SCALE GENOMIC DNA]</scope>
    <source>
        <strain evidence="1 2">CMES1059</strain>
    </source>
</reference>
<dbReference type="EMBL" id="VUJX02000011">
    <property type="protein sequence ID" value="KAL0930660.1"/>
    <property type="molecule type" value="Genomic_DNA"/>
</dbReference>
<gene>
    <name evidence="1" type="ORF">CTRU02_214735</name>
</gene>
<name>A0ACC3YFK4_COLTU</name>
<accession>A0ACC3YFK4</accession>
<proteinExistence type="predicted"/>
<dbReference type="Proteomes" id="UP000805649">
    <property type="component" value="Unassembled WGS sequence"/>
</dbReference>
<comment type="caution">
    <text evidence="1">The sequence shown here is derived from an EMBL/GenBank/DDBJ whole genome shotgun (WGS) entry which is preliminary data.</text>
</comment>